<dbReference type="Pfam" id="PF14689">
    <property type="entry name" value="SPOB_a"/>
    <property type="match status" value="1"/>
</dbReference>
<dbReference type="SUPFAM" id="SSF55890">
    <property type="entry name" value="Sporulation response regulatory protein Spo0B"/>
    <property type="match status" value="1"/>
</dbReference>
<feature type="transmembrane region" description="Helical" evidence="4">
    <location>
        <begin position="49"/>
        <end position="67"/>
    </location>
</feature>
<keyword evidence="4" id="KW-0812">Transmembrane</keyword>
<keyword evidence="3" id="KW-0418">Kinase</keyword>
<evidence type="ECO:0000256" key="3">
    <source>
        <dbReference type="ARBA" id="ARBA00022777"/>
    </source>
</evidence>
<evidence type="ECO:0000259" key="5">
    <source>
        <dbReference type="Pfam" id="PF14689"/>
    </source>
</evidence>
<keyword evidence="4" id="KW-0472">Membrane</keyword>
<accession>A0A398CDK9</accession>
<evidence type="ECO:0000313" key="6">
    <source>
        <dbReference type="EMBL" id="RIE00515.1"/>
    </source>
</evidence>
<evidence type="ECO:0000256" key="1">
    <source>
        <dbReference type="ARBA" id="ARBA00022553"/>
    </source>
</evidence>
<proteinExistence type="predicted"/>
<dbReference type="Proteomes" id="UP000266340">
    <property type="component" value="Unassembled WGS sequence"/>
</dbReference>
<feature type="transmembrane region" description="Helical" evidence="4">
    <location>
        <begin position="73"/>
        <end position="91"/>
    </location>
</feature>
<evidence type="ECO:0000313" key="7">
    <source>
        <dbReference type="Proteomes" id="UP000266340"/>
    </source>
</evidence>
<dbReference type="EMBL" id="QXJM01000052">
    <property type="protein sequence ID" value="RIE00515.1"/>
    <property type="molecule type" value="Genomic_DNA"/>
</dbReference>
<keyword evidence="4" id="KW-1133">Transmembrane helix</keyword>
<dbReference type="GO" id="GO:0000155">
    <property type="term" value="F:phosphorelay sensor kinase activity"/>
    <property type="evidence" value="ECO:0007669"/>
    <property type="project" value="InterPro"/>
</dbReference>
<feature type="domain" description="SpoOB alpha-helical" evidence="5">
    <location>
        <begin position="104"/>
        <end position="159"/>
    </location>
</feature>
<evidence type="ECO:0000256" key="4">
    <source>
        <dbReference type="SAM" id="Phobius"/>
    </source>
</evidence>
<gene>
    <name evidence="6" type="ORF">D3H35_27605</name>
</gene>
<dbReference type="InterPro" id="IPR016120">
    <property type="entry name" value="Sig_transdc_His_kin_SpoOB"/>
</dbReference>
<keyword evidence="7" id="KW-1185">Reference proteome</keyword>
<name>A0A398CDK9_9BACL</name>
<protein>
    <recommendedName>
        <fullName evidence="5">SpoOB alpha-helical domain-containing protein</fullName>
    </recommendedName>
</protein>
<reference evidence="6 7" key="1">
    <citation type="submission" date="2018-09" db="EMBL/GenBank/DDBJ databases">
        <title>Cohnella cavernae sp. nov., isolated from a karst cave.</title>
        <authorList>
            <person name="Zhu H."/>
        </authorList>
    </citation>
    <scope>NUCLEOTIDE SEQUENCE [LARGE SCALE GENOMIC DNA]</scope>
    <source>
        <strain evidence="6 7">K2E09-144</strain>
    </source>
</reference>
<organism evidence="6 7">
    <name type="scientific">Cohnella faecalis</name>
    <dbReference type="NCBI Taxonomy" id="2315694"/>
    <lineage>
        <taxon>Bacteria</taxon>
        <taxon>Bacillati</taxon>
        <taxon>Bacillota</taxon>
        <taxon>Bacilli</taxon>
        <taxon>Bacillales</taxon>
        <taxon>Paenibacillaceae</taxon>
        <taxon>Cohnella</taxon>
    </lineage>
</organism>
<keyword evidence="2" id="KW-0808">Transferase</keyword>
<comment type="caution">
    <text evidence="6">The sequence shown here is derived from an EMBL/GenBank/DDBJ whole genome shotgun (WGS) entry which is preliminary data.</text>
</comment>
<dbReference type="AlphaFoldDB" id="A0A398CDK9"/>
<dbReference type="Gene3D" id="1.10.287.130">
    <property type="match status" value="1"/>
</dbReference>
<dbReference type="InterPro" id="IPR039506">
    <property type="entry name" value="SPOB_a"/>
</dbReference>
<sequence length="294" mass="32859">MAGVFALRDASFPIHGIMGAVNRFPQSGAVCKEKRNETGKVSTMDKKKWQIGAAASLVVPITALLLWREAGWSLILFVVWTIAAAAAAVALERRHGREQTIRMREHSNRTLIRTLSHHRHDWLNELQLVYGYLRMSKSDKAVGVVERIRERMNHDSKVTHLGSPELIAYFLTFRTLCNTMRLDVEVEEGIYLDRLFPNSDKLPDVIIGLVNAFRRRAASAEVSANVLKVSFSKLEKERRLVIALGYEGELASIDSLESELNGLLDGWGTIASEEAGAEEHTKAHRMAAHIPLPA</sequence>
<keyword evidence="1" id="KW-0597">Phosphoprotein</keyword>
<evidence type="ECO:0000256" key="2">
    <source>
        <dbReference type="ARBA" id="ARBA00022679"/>
    </source>
</evidence>